<dbReference type="InterPro" id="IPR016461">
    <property type="entry name" value="COMT-like"/>
</dbReference>
<dbReference type="CDD" id="cd02440">
    <property type="entry name" value="AdoMet_MTases"/>
    <property type="match status" value="1"/>
</dbReference>
<dbReference type="EMBL" id="CABVGP010000002">
    <property type="protein sequence ID" value="VVJ19452.1"/>
    <property type="molecule type" value="Genomic_DNA"/>
</dbReference>
<dbReference type="Proteomes" id="UP000399805">
    <property type="component" value="Unassembled WGS sequence"/>
</dbReference>
<feature type="domain" description="O-methyltransferase dimerisation" evidence="6">
    <location>
        <begin position="13"/>
        <end position="80"/>
    </location>
</feature>
<evidence type="ECO:0000259" key="5">
    <source>
        <dbReference type="Pfam" id="PF00891"/>
    </source>
</evidence>
<dbReference type="PROSITE" id="PS51683">
    <property type="entry name" value="SAM_OMT_II"/>
    <property type="match status" value="1"/>
</dbReference>
<accession>A0A6I8LQU9</accession>
<dbReference type="SUPFAM" id="SSF53335">
    <property type="entry name" value="S-adenosyl-L-methionine-dependent methyltransferases"/>
    <property type="match status" value="1"/>
</dbReference>
<reference evidence="7 8" key="1">
    <citation type="submission" date="2019-09" db="EMBL/GenBank/DDBJ databases">
        <authorList>
            <person name="Leyn A S."/>
        </authorList>
    </citation>
    <scope>NUCLEOTIDE SEQUENCE [LARGE SCALE GENOMIC DNA]</scope>
    <source>
        <strain evidence="7">AA231_1</strain>
    </source>
</reference>
<dbReference type="InterPro" id="IPR001077">
    <property type="entry name" value="COMT_C"/>
</dbReference>
<dbReference type="PIRSF" id="PIRSF005739">
    <property type="entry name" value="O-mtase"/>
    <property type="match status" value="1"/>
</dbReference>
<dbReference type="GO" id="GO:0032259">
    <property type="term" value="P:methylation"/>
    <property type="evidence" value="ECO:0007669"/>
    <property type="project" value="UniProtKB-KW"/>
</dbReference>
<keyword evidence="8" id="KW-1185">Reference proteome</keyword>
<dbReference type="GO" id="GO:0046983">
    <property type="term" value="F:protein dimerization activity"/>
    <property type="evidence" value="ECO:0007669"/>
    <property type="project" value="InterPro"/>
</dbReference>
<keyword evidence="1" id="KW-0489">Methyltransferase</keyword>
<dbReference type="Pfam" id="PF00891">
    <property type="entry name" value="Methyltransf_2"/>
    <property type="match status" value="1"/>
</dbReference>
<evidence type="ECO:0000313" key="7">
    <source>
        <dbReference type="EMBL" id="VVJ19452.1"/>
    </source>
</evidence>
<dbReference type="InterPro" id="IPR029063">
    <property type="entry name" value="SAM-dependent_MTases_sf"/>
</dbReference>
<dbReference type="RefSeq" id="WP_155544716.1">
    <property type="nucleotide sequence ID" value="NZ_CABVGP010000002.1"/>
</dbReference>
<evidence type="ECO:0000256" key="2">
    <source>
        <dbReference type="ARBA" id="ARBA00022679"/>
    </source>
</evidence>
<feature type="active site" description="Proton acceptor" evidence="4">
    <location>
        <position position="237"/>
    </location>
</feature>
<dbReference type="SUPFAM" id="SSF46785">
    <property type="entry name" value="Winged helix' DNA-binding domain"/>
    <property type="match status" value="1"/>
</dbReference>
<dbReference type="GO" id="GO:0008171">
    <property type="term" value="F:O-methyltransferase activity"/>
    <property type="evidence" value="ECO:0007669"/>
    <property type="project" value="InterPro"/>
</dbReference>
<dbReference type="InterPro" id="IPR036388">
    <property type="entry name" value="WH-like_DNA-bd_sf"/>
</dbReference>
<dbReference type="Gene3D" id="1.10.287.1350">
    <property type="match status" value="1"/>
</dbReference>
<dbReference type="InterPro" id="IPR012967">
    <property type="entry name" value="COMT_dimerisation"/>
</dbReference>
<dbReference type="InterPro" id="IPR036390">
    <property type="entry name" value="WH_DNA-bd_sf"/>
</dbReference>
<evidence type="ECO:0000256" key="4">
    <source>
        <dbReference type="PIRSR" id="PIRSR005739-1"/>
    </source>
</evidence>
<evidence type="ECO:0000259" key="6">
    <source>
        <dbReference type="Pfam" id="PF08100"/>
    </source>
</evidence>
<evidence type="ECO:0000313" key="8">
    <source>
        <dbReference type="Proteomes" id="UP000399805"/>
    </source>
</evidence>
<protein>
    <submittedName>
        <fullName evidence="7">Uncharacterized protein</fullName>
    </submittedName>
</protein>
<keyword evidence="2" id="KW-0808">Transferase</keyword>
<dbReference type="Gene3D" id="3.40.50.150">
    <property type="entry name" value="Vaccinia Virus protein VP39"/>
    <property type="match status" value="1"/>
</dbReference>
<name>A0A6I8LQU9_9PSEU</name>
<feature type="domain" description="O-methyltransferase C-terminal" evidence="5">
    <location>
        <begin position="107"/>
        <end position="302"/>
    </location>
</feature>
<organism evidence="7 8">
    <name type="scientific">Amycolatopsis camponoti</name>
    <dbReference type="NCBI Taxonomy" id="2606593"/>
    <lineage>
        <taxon>Bacteria</taxon>
        <taxon>Bacillati</taxon>
        <taxon>Actinomycetota</taxon>
        <taxon>Actinomycetes</taxon>
        <taxon>Pseudonocardiales</taxon>
        <taxon>Pseudonocardiaceae</taxon>
        <taxon>Amycolatopsis</taxon>
    </lineage>
</organism>
<keyword evidence="3" id="KW-0949">S-adenosyl-L-methionine</keyword>
<sequence length="323" mass="34438">MGSDDANTILRMAGLATPMALRVAVTLGLPDRLRGDEVAVERLAEDLGVAPVPLGLLLGHLTTLGFFERTATGYRTTGYGEHLCGDTLTGVLLNLDTAGGRAELAFVELLHSVTTGEPGYDRRYGRDFWGDLAEHPPLRESFDRQMTHRLRADAPQLAAGYDWGRFATVVDVGGGPGTLLAAILAAHPGTRGRLVDVDVSVAARTFAAEERASVVAGSFFDPLPAGADAYLLCDILHDWDDEHAGRVLARCVEAARPDSRVLVVEAVGGRRGRTDMDLAMLVIFGGRERRVAEFEALAAPHGLVLDAVTDVSEGRSVLEFGIG</sequence>
<proteinExistence type="predicted"/>
<dbReference type="AlphaFoldDB" id="A0A6I8LQU9"/>
<evidence type="ECO:0000256" key="1">
    <source>
        <dbReference type="ARBA" id="ARBA00022603"/>
    </source>
</evidence>
<gene>
    <name evidence="7" type="ORF">AA23TX_04473</name>
</gene>
<dbReference type="PANTHER" id="PTHR43712">
    <property type="entry name" value="PUTATIVE (AFU_ORTHOLOGUE AFUA_4G14580)-RELATED"/>
    <property type="match status" value="1"/>
</dbReference>
<dbReference type="Gene3D" id="1.10.10.10">
    <property type="entry name" value="Winged helix-like DNA-binding domain superfamily/Winged helix DNA-binding domain"/>
    <property type="match status" value="1"/>
</dbReference>
<dbReference type="PANTHER" id="PTHR43712:SF2">
    <property type="entry name" value="O-METHYLTRANSFERASE CICE"/>
    <property type="match status" value="1"/>
</dbReference>
<evidence type="ECO:0000256" key="3">
    <source>
        <dbReference type="ARBA" id="ARBA00022691"/>
    </source>
</evidence>
<dbReference type="Pfam" id="PF08100">
    <property type="entry name" value="Dimerisation"/>
    <property type="match status" value="1"/>
</dbReference>